<name>A0ACB8B606_9AGAM</name>
<sequence>MLKLAAFCSVLLVLSLVGAQDGGISGPTSSSSAAGYSCDPTQCRLPNCNCASTSPPGGLQPSEVPQFVLFTADDAIQSYTLDSVNQFLAHRKNPNGCPIKMTYFTSLNYTNYTLVTDWYVAGNEIADHTMTHVGTPPADEINGNLIALNALAGIPLDAIKGFRAPFLNYSVDTFHLLAQADFTYDSSSAASIPVTDPGTDAFWPYTLDNGLANDCLNVPGICKGEPKIPGLWEIPMYAFFDDLGVNGPHLMDPWLDAANGGSTVNDSATLAYMKNTFTAHYNGNRQPIGLYTHPIHLSTTYPGVNAPNSTINMINQYLDWVQEQQNVWLVSNEQLLAWVQNPVPVSQLNDFDALKCPTPQVDPSTKICNGIPQNEAGLIQECAFPDFPFYTCYGCPQVEVSPSNPNPPQAVQQGQQARFRLPANCSTPFWDPIAGNCLCTSSSCAFTDNSRPIGPNGANLTGGGTGGTDGSSGASSTPTYINFNGASPVSLWGSGLVGVACAMVVGALGAIAGSALVSV</sequence>
<keyword evidence="2" id="KW-1185">Reference proteome</keyword>
<reference evidence="1" key="1">
    <citation type="journal article" date="2021" name="New Phytol.">
        <title>Evolutionary innovations through gain and loss of genes in the ectomycorrhizal Boletales.</title>
        <authorList>
            <person name="Wu G."/>
            <person name="Miyauchi S."/>
            <person name="Morin E."/>
            <person name="Kuo A."/>
            <person name="Drula E."/>
            <person name="Varga T."/>
            <person name="Kohler A."/>
            <person name="Feng B."/>
            <person name="Cao Y."/>
            <person name="Lipzen A."/>
            <person name="Daum C."/>
            <person name="Hundley H."/>
            <person name="Pangilinan J."/>
            <person name="Johnson J."/>
            <person name="Barry K."/>
            <person name="LaButti K."/>
            <person name="Ng V."/>
            <person name="Ahrendt S."/>
            <person name="Min B."/>
            <person name="Choi I.G."/>
            <person name="Park H."/>
            <person name="Plett J.M."/>
            <person name="Magnuson J."/>
            <person name="Spatafora J.W."/>
            <person name="Nagy L.G."/>
            <person name="Henrissat B."/>
            <person name="Grigoriev I.V."/>
            <person name="Yang Z.L."/>
            <person name="Xu J."/>
            <person name="Martin F.M."/>
        </authorList>
    </citation>
    <scope>NUCLEOTIDE SEQUENCE</scope>
    <source>
        <strain evidence="1">KUC20120723A-06</strain>
    </source>
</reference>
<proteinExistence type="predicted"/>
<dbReference type="Proteomes" id="UP000790709">
    <property type="component" value="Unassembled WGS sequence"/>
</dbReference>
<evidence type="ECO:0000313" key="2">
    <source>
        <dbReference type="Proteomes" id="UP000790709"/>
    </source>
</evidence>
<dbReference type="EMBL" id="MU266550">
    <property type="protein sequence ID" value="KAH7920945.1"/>
    <property type="molecule type" value="Genomic_DNA"/>
</dbReference>
<organism evidence="1 2">
    <name type="scientific">Leucogyrophana mollusca</name>
    <dbReference type="NCBI Taxonomy" id="85980"/>
    <lineage>
        <taxon>Eukaryota</taxon>
        <taxon>Fungi</taxon>
        <taxon>Dikarya</taxon>
        <taxon>Basidiomycota</taxon>
        <taxon>Agaricomycotina</taxon>
        <taxon>Agaricomycetes</taxon>
        <taxon>Agaricomycetidae</taxon>
        <taxon>Boletales</taxon>
        <taxon>Boletales incertae sedis</taxon>
        <taxon>Leucogyrophana</taxon>
    </lineage>
</organism>
<protein>
    <submittedName>
        <fullName evidence="1">Uncharacterized protein</fullName>
    </submittedName>
</protein>
<evidence type="ECO:0000313" key="1">
    <source>
        <dbReference type="EMBL" id="KAH7920945.1"/>
    </source>
</evidence>
<gene>
    <name evidence="1" type="ORF">BV22DRAFT_1039233</name>
</gene>
<comment type="caution">
    <text evidence="1">The sequence shown here is derived from an EMBL/GenBank/DDBJ whole genome shotgun (WGS) entry which is preliminary data.</text>
</comment>
<accession>A0ACB8B606</accession>